<protein>
    <recommendedName>
        <fullName evidence="4">Spermidine synthase</fullName>
    </recommendedName>
</protein>
<evidence type="ECO:0000313" key="2">
    <source>
        <dbReference type="EMBL" id="QNN51662.1"/>
    </source>
</evidence>
<dbReference type="PANTHER" id="PTHR43317:SF3">
    <property type="entry name" value="BLR2883 PROTEIN"/>
    <property type="match status" value="1"/>
</dbReference>
<keyword evidence="1" id="KW-0620">Polyamine biosynthesis</keyword>
<evidence type="ECO:0000256" key="1">
    <source>
        <dbReference type="ARBA" id="ARBA00023115"/>
    </source>
</evidence>
<reference evidence="2 3" key="1">
    <citation type="submission" date="2020-08" db="EMBL/GenBank/DDBJ databases">
        <title>Genome sequence of Nocardioides mesophilus KACC 16243T.</title>
        <authorList>
            <person name="Hyun D.-W."/>
            <person name="Bae J.-W."/>
        </authorList>
    </citation>
    <scope>NUCLEOTIDE SEQUENCE [LARGE SCALE GENOMIC DNA]</scope>
    <source>
        <strain evidence="2 3">KACC 16243</strain>
    </source>
</reference>
<evidence type="ECO:0000313" key="3">
    <source>
        <dbReference type="Proteomes" id="UP000515947"/>
    </source>
</evidence>
<evidence type="ECO:0008006" key="4">
    <source>
        <dbReference type="Google" id="ProtNLM"/>
    </source>
</evidence>
<dbReference type="Pfam" id="PF01564">
    <property type="entry name" value="Spermine_synth"/>
    <property type="match status" value="1"/>
</dbReference>
<keyword evidence="3" id="KW-1185">Reference proteome</keyword>
<gene>
    <name evidence="2" type="ORF">H9L09_13950</name>
</gene>
<dbReference type="InterPro" id="IPR029063">
    <property type="entry name" value="SAM-dependent_MTases_sf"/>
</dbReference>
<dbReference type="GO" id="GO:0006596">
    <property type="term" value="P:polyamine biosynthetic process"/>
    <property type="evidence" value="ECO:0007669"/>
    <property type="project" value="UniProtKB-KW"/>
</dbReference>
<name>A0A7G9R7T7_9ACTN</name>
<dbReference type="Proteomes" id="UP000515947">
    <property type="component" value="Chromosome"/>
</dbReference>
<dbReference type="SUPFAM" id="SSF53335">
    <property type="entry name" value="S-adenosyl-L-methionine-dependent methyltransferases"/>
    <property type="match status" value="1"/>
</dbReference>
<sequence length="232" mass="25391">MEYVEVARAESPRGELVLRERQEPGHGPRVLELRVNGVFVMDTLETATERQLAAAALAKVADPRAVVVGGLGLGFTLHEVLADSRVERVVVVEIEDALVRWMRDGTIPHGPAFFAEERLAVVVADIRMAIREAAEAAYDLVLLDVDNGPGYLVHEENAALYEQTFLAEVERALRPGGALVIWSADEAPALAEAMATVFGNVTPIVHDVVLQHGGRQEAGTRTTQYFLYLSRR</sequence>
<dbReference type="AlphaFoldDB" id="A0A7G9R7T7"/>
<dbReference type="KEGG" id="nmes:H9L09_13950"/>
<dbReference type="Gene3D" id="3.40.50.150">
    <property type="entry name" value="Vaccinia Virus protein VP39"/>
    <property type="match status" value="1"/>
</dbReference>
<accession>A0A7G9R7T7</accession>
<proteinExistence type="predicted"/>
<organism evidence="2 3">
    <name type="scientific">Nocardioides mesophilus</name>
    <dbReference type="NCBI Taxonomy" id="433659"/>
    <lineage>
        <taxon>Bacteria</taxon>
        <taxon>Bacillati</taxon>
        <taxon>Actinomycetota</taxon>
        <taxon>Actinomycetes</taxon>
        <taxon>Propionibacteriales</taxon>
        <taxon>Nocardioidaceae</taxon>
        <taxon>Nocardioides</taxon>
    </lineage>
</organism>
<dbReference type="EMBL" id="CP060713">
    <property type="protein sequence ID" value="QNN51662.1"/>
    <property type="molecule type" value="Genomic_DNA"/>
</dbReference>
<dbReference type="PANTHER" id="PTHR43317">
    <property type="entry name" value="THERMOSPERMINE SYNTHASE ACAULIS5"/>
    <property type="match status" value="1"/>
</dbReference>
<dbReference type="RefSeq" id="WP_187577498.1">
    <property type="nucleotide sequence ID" value="NZ_CP060713.1"/>
</dbReference>